<dbReference type="InterPro" id="IPR028082">
    <property type="entry name" value="Peripla_BP_I"/>
</dbReference>
<keyword evidence="3" id="KW-0804">Transcription</keyword>
<proteinExistence type="predicted"/>
<dbReference type="Pfam" id="PF00356">
    <property type="entry name" value="LacI"/>
    <property type="match status" value="1"/>
</dbReference>
<dbReference type="Gene3D" id="1.10.260.40">
    <property type="entry name" value="lambda repressor-like DNA-binding domains"/>
    <property type="match status" value="1"/>
</dbReference>
<evidence type="ECO:0000259" key="4">
    <source>
        <dbReference type="PROSITE" id="PS50932"/>
    </source>
</evidence>
<sequence length="341" mass="36028">MLNRSAARRHHDPEDVITATIRDVAAAAGVSPATVSRAFGRPEKVDESTRRRIVEAAERLGYQPNRAAQSLTTGRTGNIGIMVPDLANPFFTSVLKGAQHQANRLGHPVLLADTEEDPSAELRFSRALAQQVDGLVLCGSLMSDDEVLQISRLRPLVLVNRQVPKLPAITVDNAGGARQAVTHLRALGHRRIGYVAGPPGSYSNAERYQAVSEHAEGAGLECVPVGHFEPSFEGGRGAADQVLLAGVSAVVVYNDVMALGLVNQLVAYGVAVPAEISVVGFDDIPIAAMFTPALTTVRIPREQAGGAAVAHLHALLTGGRPVPPPDLTTELVVRGTTARSR</sequence>
<dbReference type="PANTHER" id="PTHR30146">
    <property type="entry name" value="LACI-RELATED TRANSCRIPTIONAL REPRESSOR"/>
    <property type="match status" value="1"/>
</dbReference>
<dbReference type="InterPro" id="IPR046335">
    <property type="entry name" value="LacI/GalR-like_sensor"/>
</dbReference>
<accession>A0ABS5TRC0</accession>
<name>A0ABS5TRC0_9ACTN</name>
<dbReference type="InterPro" id="IPR010982">
    <property type="entry name" value="Lambda_DNA-bd_dom_sf"/>
</dbReference>
<comment type="caution">
    <text evidence="5">The sequence shown here is derived from an EMBL/GenBank/DDBJ whole genome shotgun (WGS) entry which is preliminary data.</text>
</comment>
<dbReference type="EMBL" id="JAHBAY010000016">
    <property type="protein sequence ID" value="MBT0773350.1"/>
    <property type="molecule type" value="Genomic_DNA"/>
</dbReference>
<gene>
    <name evidence="5" type="ORF">KIH74_30675</name>
</gene>
<dbReference type="PROSITE" id="PS50932">
    <property type="entry name" value="HTH_LACI_2"/>
    <property type="match status" value="1"/>
</dbReference>
<feature type="domain" description="HTH lacI-type" evidence="4">
    <location>
        <begin position="19"/>
        <end position="73"/>
    </location>
</feature>
<dbReference type="CDD" id="cd01392">
    <property type="entry name" value="HTH_LacI"/>
    <property type="match status" value="1"/>
</dbReference>
<keyword evidence="2 5" id="KW-0238">DNA-binding</keyword>
<keyword evidence="6" id="KW-1185">Reference proteome</keyword>
<dbReference type="GO" id="GO:0003677">
    <property type="term" value="F:DNA binding"/>
    <property type="evidence" value="ECO:0007669"/>
    <property type="project" value="UniProtKB-KW"/>
</dbReference>
<dbReference type="RefSeq" id="WP_214159886.1">
    <property type="nucleotide sequence ID" value="NZ_JAHBAY010000016.1"/>
</dbReference>
<dbReference type="Pfam" id="PF13377">
    <property type="entry name" value="Peripla_BP_3"/>
    <property type="match status" value="1"/>
</dbReference>
<evidence type="ECO:0000256" key="1">
    <source>
        <dbReference type="ARBA" id="ARBA00023015"/>
    </source>
</evidence>
<protein>
    <submittedName>
        <fullName evidence="5">LacI family DNA-binding transcriptional regulator</fullName>
    </submittedName>
</protein>
<organism evidence="5 6">
    <name type="scientific">Kineosporia corallincola</name>
    <dbReference type="NCBI Taxonomy" id="2835133"/>
    <lineage>
        <taxon>Bacteria</taxon>
        <taxon>Bacillati</taxon>
        <taxon>Actinomycetota</taxon>
        <taxon>Actinomycetes</taxon>
        <taxon>Kineosporiales</taxon>
        <taxon>Kineosporiaceae</taxon>
        <taxon>Kineosporia</taxon>
    </lineage>
</organism>
<evidence type="ECO:0000313" key="6">
    <source>
        <dbReference type="Proteomes" id="UP001197247"/>
    </source>
</evidence>
<evidence type="ECO:0000256" key="3">
    <source>
        <dbReference type="ARBA" id="ARBA00023163"/>
    </source>
</evidence>
<dbReference type="InterPro" id="IPR000843">
    <property type="entry name" value="HTH_LacI"/>
</dbReference>
<evidence type="ECO:0000256" key="2">
    <source>
        <dbReference type="ARBA" id="ARBA00023125"/>
    </source>
</evidence>
<reference evidence="5 6" key="1">
    <citation type="submission" date="2021-05" db="EMBL/GenBank/DDBJ databases">
        <title>Kineosporia and Streptomyces sp. nov. two new marine actinobacteria isolated from Coral.</title>
        <authorList>
            <person name="Buangrab K."/>
            <person name="Sutthacheep M."/>
            <person name="Yeemin T."/>
            <person name="Harunari E."/>
            <person name="Igarashi Y."/>
            <person name="Kanchanasin P."/>
            <person name="Tanasupawat S."/>
            <person name="Phongsopitanun W."/>
        </authorList>
    </citation>
    <scope>NUCLEOTIDE SEQUENCE [LARGE SCALE GENOMIC DNA]</scope>
    <source>
        <strain evidence="5 6">J2-2</strain>
    </source>
</reference>
<dbReference type="SUPFAM" id="SSF53822">
    <property type="entry name" value="Periplasmic binding protein-like I"/>
    <property type="match status" value="1"/>
</dbReference>
<dbReference type="Proteomes" id="UP001197247">
    <property type="component" value="Unassembled WGS sequence"/>
</dbReference>
<keyword evidence="1" id="KW-0805">Transcription regulation</keyword>
<dbReference type="CDD" id="cd06267">
    <property type="entry name" value="PBP1_LacI_sugar_binding-like"/>
    <property type="match status" value="1"/>
</dbReference>
<dbReference type="Gene3D" id="3.40.50.2300">
    <property type="match status" value="2"/>
</dbReference>
<dbReference type="SMART" id="SM00354">
    <property type="entry name" value="HTH_LACI"/>
    <property type="match status" value="1"/>
</dbReference>
<dbReference type="SUPFAM" id="SSF47413">
    <property type="entry name" value="lambda repressor-like DNA-binding domains"/>
    <property type="match status" value="1"/>
</dbReference>
<evidence type="ECO:0000313" key="5">
    <source>
        <dbReference type="EMBL" id="MBT0773350.1"/>
    </source>
</evidence>
<dbReference type="PANTHER" id="PTHR30146:SF138">
    <property type="entry name" value="TRANSCRIPTIONAL REGULATORY PROTEIN"/>
    <property type="match status" value="1"/>
</dbReference>